<evidence type="ECO:0000256" key="9">
    <source>
        <dbReference type="ARBA" id="ARBA00023136"/>
    </source>
</evidence>
<gene>
    <name evidence="12" type="ORF">RF679_10500</name>
</gene>
<keyword evidence="4" id="KW-0813">Transport</keyword>
<dbReference type="Pfam" id="PF01203">
    <property type="entry name" value="T2SSN"/>
    <property type="match status" value="1"/>
</dbReference>
<accession>A0ABY9RG38</accession>
<keyword evidence="11" id="KW-1133">Transmembrane helix</keyword>
<comment type="similarity">
    <text evidence="2">Belongs to the GSP N family.</text>
</comment>
<evidence type="ECO:0000256" key="3">
    <source>
        <dbReference type="ARBA" id="ARBA00021563"/>
    </source>
</evidence>
<dbReference type="Proteomes" id="UP001181355">
    <property type="component" value="Chromosome"/>
</dbReference>
<keyword evidence="13" id="KW-1185">Reference proteome</keyword>
<comment type="subcellular location">
    <subcellularLocation>
        <location evidence="1">Cell inner membrane</location>
    </subcellularLocation>
</comment>
<evidence type="ECO:0000256" key="7">
    <source>
        <dbReference type="ARBA" id="ARBA00022692"/>
    </source>
</evidence>
<sequence length="262" mass="28430">MLLSSKKSILGLVLLGFITVLLTIVVYLPASWLGAVLEKQTAGRLSLGDVQGSFWHGSAFLGVAVDQKSPVTALFPGRFSWKISPKLLLGRIDVEITNEQVLSQAVVVQGNFAQWQVSGASLRLPSERLEGLGAPLNTIGPTGKIVLSWEPLEMTRDGNRVNAVGNATLELNEMASRASSIRPLGSYRLVMKLSGERIDMNLLTIKGPMNLEGSGALAQGRMQFSGKAYAQAGQEERLANLLNLLGRRRFEGDKQIIALEYR</sequence>
<reference evidence="12" key="1">
    <citation type="submission" date="2023-09" db="EMBL/GenBank/DDBJ databases">
        <title>Undibacterium sp. 20NA77.5 isolated from freshwater.</title>
        <authorList>
            <person name="Le V."/>
            <person name="Ko S.-R."/>
            <person name="Ahn C.-Y."/>
            <person name="Oh H.-M."/>
        </authorList>
    </citation>
    <scope>NUCLEOTIDE SEQUENCE</scope>
    <source>
        <strain evidence="12">20NA77.5</strain>
    </source>
</reference>
<evidence type="ECO:0000256" key="6">
    <source>
        <dbReference type="ARBA" id="ARBA00022519"/>
    </source>
</evidence>
<evidence type="ECO:0000313" key="12">
    <source>
        <dbReference type="EMBL" id="WMW79091.1"/>
    </source>
</evidence>
<feature type="transmembrane region" description="Helical" evidence="11">
    <location>
        <begin position="12"/>
        <end position="37"/>
    </location>
</feature>
<keyword evidence="8" id="KW-0653">Protein transport</keyword>
<evidence type="ECO:0000256" key="2">
    <source>
        <dbReference type="ARBA" id="ARBA00007208"/>
    </source>
</evidence>
<keyword evidence="6" id="KW-0997">Cell inner membrane</keyword>
<organism evidence="12 13">
    <name type="scientific">Undibacterium cyanobacteriorum</name>
    <dbReference type="NCBI Taxonomy" id="3073561"/>
    <lineage>
        <taxon>Bacteria</taxon>
        <taxon>Pseudomonadati</taxon>
        <taxon>Pseudomonadota</taxon>
        <taxon>Betaproteobacteria</taxon>
        <taxon>Burkholderiales</taxon>
        <taxon>Oxalobacteraceae</taxon>
        <taxon>Undibacterium</taxon>
    </lineage>
</organism>
<dbReference type="InterPro" id="IPR022792">
    <property type="entry name" value="T2SS_protein-GspN"/>
</dbReference>
<evidence type="ECO:0000256" key="5">
    <source>
        <dbReference type="ARBA" id="ARBA00022475"/>
    </source>
</evidence>
<name>A0ABY9RG38_9BURK</name>
<dbReference type="RefSeq" id="WP_309480592.1">
    <property type="nucleotide sequence ID" value="NZ_CP133720.1"/>
</dbReference>
<dbReference type="EMBL" id="CP133720">
    <property type="protein sequence ID" value="WMW79091.1"/>
    <property type="molecule type" value="Genomic_DNA"/>
</dbReference>
<evidence type="ECO:0000256" key="8">
    <source>
        <dbReference type="ARBA" id="ARBA00022927"/>
    </source>
</evidence>
<evidence type="ECO:0000313" key="13">
    <source>
        <dbReference type="Proteomes" id="UP001181355"/>
    </source>
</evidence>
<evidence type="ECO:0000256" key="1">
    <source>
        <dbReference type="ARBA" id="ARBA00004533"/>
    </source>
</evidence>
<evidence type="ECO:0000256" key="4">
    <source>
        <dbReference type="ARBA" id="ARBA00022448"/>
    </source>
</evidence>
<proteinExistence type="inferred from homology"/>
<keyword evidence="5" id="KW-1003">Cell membrane</keyword>
<evidence type="ECO:0000256" key="11">
    <source>
        <dbReference type="SAM" id="Phobius"/>
    </source>
</evidence>
<keyword evidence="9 11" id="KW-0472">Membrane</keyword>
<evidence type="ECO:0000256" key="10">
    <source>
        <dbReference type="ARBA" id="ARBA00030772"/>
    </source>
</evidence>
<keyword evidence="7 11" id="KW-0812">Transmembrane</keyword>
<protein>
    <recommendedName>
        <fullName evidence="3">Type II secretion system protein N</fullName>
    </recommendedName>
    <alternativeName>
        <fullName evidence="10">General secretion pathway protein N</fullName>
    </alternativeName>
</protein>